<name>A0AAD5WG61_PARTN</name>
<evidence type="ECO:0000313" key="1">
    <source>
        <dbReference type="EMBL" id="KAJ1368871.1"/>
    </source>
</evidence>
<proteinExistence type="predicted"/>
<dbReference type="Gene3D" id="3.30.420.10">
    <property type="entry name" value="Ribonuclease H-like superfamily/Ribonuclease H"/>
    <property type="match status" value="1"/>
</dbReference>
<dbReference type="EMBL" id="JAHQIW010006338">
    <property type="protein sequence ID" value="KAJ1368871.1"/>
    <property type="molecule type" value="Genomic_DNA"/>
</dbReference>
<organism evidence="1 2">
    <name type="scientific">Parelaphostrongylus tenuis</name>
    <name type="common">Meningeal worm</name>
    <dbReference type="NCBI Taxonomy" id="148309"/>
    <lineage>
        <taxon>Eukaryota</taxon>
        <taxon>Metazoa</taxon>
        <taxon>Ecdysozoa</taxon>
        <taxon>Nematoda</taxon>
        <taxon>Chromadorea</taxon>
        <taxon>Rhabditida</taxon>
        <taxon>Rhabditina</taxon>
        <taxon>Rhabditomorpha</taxon>
        <taxon>Strongyloidea</taxon>
        <taxon>Metastrongylidae</taxon>
        <taxon>Parelaphostrongylus</taxon>
    </lineage>
</organism>
<evidence type="ECO:0000313" key="2">
    <source>
        <dbReference type="Proteomes" id="UP001196413"/>
    </source>
</evidence>
<dbReference type="GO" id="GO:0003676">
    <property type="term" value="F:nucleic acid binding"/>
    <property type="evidence" value="ECO:0007669"/>
    <property type="project" value="InterPro"/>
</dbReference>
<dbReference type="InterPro" id="IPR036397">
    <property type="entry name" value="RNaseH_sf"/>
</dbReference>
<accession>A0AAD5WG61</accession>
<comment type="caution">
    <text evidence="1">The sequence shown here is derived from an EMBL/GenBank/DDBJ whole genome shotgun (WGS) entry which is preliminary data.</text>
</comment>
<protein>
    <submittedName>
        <fullName evidence="1">Uncharacterized protein</fullName>
    </submittedName>
</protein>
<reference evidence="1" key="1">
    <citation type="submission" date="2021-06" db="EMBL/GenBank/DDBJ databases">
        <title>Parelaphostrongylus tenuis whole genome reference sequence.</title>
        <authorList>
            <person name="Garwood T.J."/>
            <person name="Larsen P.A."/>
            <person name="Fountain-Jones N.M."/>
            <person name="Garbe J.R."/>
            <person name="Macchietto M.G."/>
            <person name="Kania S.A."/>
            <person name="Gerhold R.W."/>
            <person name="Richards J.E."/>
            <person name="Wolf T.M."/>
        </authorList>
    </citation>
    <scope>NUCLEOTIDE SEQUENCE</scope>
    <source>
        <strain evidence="1">MNPRO001-30</strain>
        <tissue evidence="1">Meninges</tissue>
    </source>
</reference>
<keyword evidence="2" id="KW-1185">Reference proteome</keyword>
<sequence>MEPSREVICNLVLYEFQTGHNFQTAFDDINRAKAAKLRADPEDFTDASKTWRKGNSILHDLTQAQKINRKQIAQAHLHRHRRSSFLNKIVTIDEKWIFFKSKEREHRDQIDLRQKQ</sequence>
<gene>
    <name evidence="1" type="ORF">KIN20_030222</name>
</gene>
<dbReference type="Proteomes" id="UP001196413">
    <property type="component" value="Unassembled WGS sequence"/>
</dbReference>
<dbReference type="AlphaFoldDB" id="A0AAD5WG61"/>